<accession>A0ABP7GC30</accession>
<dbReference type="InterPro" id="IPR046342">
    <property type="entry name" value="CBS_dom_sf"/>
</dbReference>
<proteinExistence type="predicted"/>
<keyword evidence="1 2" id="KW-0129">CBS domain</keyword>
<dbReference type="InterPro" id="IPR007055">
    <property type="entry name" value="BON_dom"/>
</dbReference>
<dbReference type="Pfam" id="PF00571">
    <property type="entry name" value="CBS"/>
    <property type="match status" value="2"/>
</dbReference>
<name>A0ABP7GC30_9ACTN</name>
<dbReference type="SUPFAM" id="SSF54631">
    <property type="entry name" value="CBS-domain pair"/>
    <property type="match status" value="1"/>
</dbReference>
<reference evidence="6" key="1">
    <citation type="journal article" date="2019" name="Int. J. Syst. Evol. Microbiol.">
        <title>The Global Catalogue of Microorganisms (GCM) 10K type strain sequencing project: providing services to taxonomists for standard genome sequencing and annotation.</title>
        <authorList>
            <consortium name="The Broad Institute Genomics Platform"/>
            <consortium name="The Broad Institute Genome Sequencing Center for Infectious Disease"/>
            <person name="Wu L."/>
            <person name="Ma J."/>
        </authorList>
    </citation>
    <scope>NUCLEOTIDE SEQUENCE [LARGE SCALE GENOMIC DNA]</scope>
    <source>
        <strain evidence="6">JCM 17137</strain>
    </source>
</reference>
<gene>
    <name evidence="5" type="ORF">GCM10022402_42850</name>
</gene>
<evidence type="ECO:0000256" key="1">
    <source>
        <dbReference type="ARBA" id="ARBA00023122"/>
    </source>
</evidence>
<dbReference type="InterPro" id="IPR051257">
    <property type="entry name" value="Diverse_CBS-Domain"/>
</dbReference>
<dbReference type="Pfam" id="PF04972">
    <property type="entry name" value="BON"/>
    <property type="match status" value="1"/>
</dbReference>
<dbReference type="RefSeq" id="WP_344975480.1">
    <property type="nucleotide sequence ID" value="NZ_BAABDD010000030.1"/>
</dbReference>
<dbReference type="SMART" id="SM00116">
    <property type="entry name" value="CBS"/>
    <property type="match status" value="2"/>
</dbReference>
<dbReference type="CDD" id="cd04586">
    <property type="entry name" value="CBS_pair_BON_assoc"/>
    <property type="match status" value="1"/>
</dbReference>
<evidence type="ECO:0000259" key="3">
    <source>
        <dbReference type="PROSITE" id="PS50914"/>
    </source>
</evidence>
<evidence type="ECO:0000313" key="5">
    <source>
        <dbReference type="EMBL" id="GAA3760351.1"/>
    </source>
</evidence>
<dbReference type="Gene3D" id="3.10.580.10">
    <property type="entry name" value="CBS-domain"/>
    <property type="match status" value="1"/>
</dbReference>
<keyword evidence="6" id="KW-1185">Reference proteome</keyword>
<dbReference type="EMBL" id="BAABDD010000030">
    <property type="protein sequence ID" value="GAA3760351.1"/>
    <property type="molecule type" value="Genomic_DNA"/>
</dbReference>
<feature type="domain" description="CBS" evidence="4">
    <location>
        <begin position="105"/>
        <end position="162"/>
    </location>
</feature>
<dbReference type="InterPro" id="IPR000644">
    <property type="entry name" value="CBS_dom"/>
</dbReference>
<dbReference type="Gene3D" id="3.30.1340.30">
    <property type="match status" value="1"/>
</dbReference>
<feature type="domain" description="CBS" evidence="4">
    <location>
        <begin position="9"/>
        <end position="66"/>
    </location>
</feature>
<evidence type="ECO:0000313" key="6">
    <source>
        <dbReference type="Proteomes" id="UP001500908"/>
    </source>
</evidence>
<sequence length="236" mass="25903">MHSTVGDVMTSDAVWLHKNAGYKEIVETLLEQEVNSLPVTDDTGSVVGVVSDEDLVRKEEFYGEGVADDYRPAIRAHLRSMLGSGGFHGERAQKRALATTAGELMTQPPITISTSASVTEAARVMERYGIRRLPVVDRHGVLAGVVSRRDLLRVFLRGDDDIAHEVREDIAFAKSTIEGIDVTETVEDGVVTLQGAVPSRSVAHMLTRQVSRIEGTVSVIDNLTWKVDDLLYPHLR</sequence>
<comment type="caution">
    <text evidence="5">The sequence shown here is derived from an EMBL/GenBank/DDBJ whole genome shotgun (WGS) entry which is preliminary data.</text>
</comment>
<dbReference type="Proteomes" id="UP001500908">
    <property type="component" value="Unassembled WGS sequence"/>
</dbReference>
<protein>
    <submittedName>
        <fullName evidence="5">CBS domain-containing protein</fullName>
    </submittedName>
</protein>
<evidence type="ECO:0000256" key="2">
    <source>
        <dbReference type="PROSITE-ProRule" id="PRU00703"/>
    </source>
</evidence>
<dbReference type="PIRSF" id="PIRSF036990">
    <property type="entry name" value="UCP036990_CBS_BON"/>
    <property type="match status" value="1"/>
</dbReference>
<dbReference type="PROSITE" id="PS50914">
    <property type="entry name" value="BON"/>
    <property type="match status" value="1"/>
</dbReference>
<dbReference type="InterPro" id="IPR017080">
    <property type="entry name" value="UCP036990_CBS_BON"/>
</dbReference>
<dbReference type="PANTHER" id="PTHR43080:SF29">
    <property type="entry name" value="OS02G0818000 PROTEIN"/>
    <property type="match status" value="1"/>
</dbReference>
<organism evidence="5 6">
    <name type="scientific">Salinactinospora qingdaonensis</name>
    <dbReference type="NCBI Taxonomy" id="702744"/>
    <lineage>
        <taxon>Bacteria</taxon>
        <taxon>Bacillati</taxon>
        <taxon>Actinomycetota</taxon>
        <taxon>Actinomycetes</taxon>
        <taxon>Streptosporangiales</taxon>
        <taxon>Nocardiopsidaceae</taxon>
        <taxon>Salinactinospora</taxon>
    </lineage>
</organism>
<feature type="domain" description="BON" evidence="3">
    <location>
        <begin position="158"/>
        <end position="227"/>
    </location>
</feature>
<evidence type="ECO:0000259" key="4">
    <source>
        <dbReference type="PROSITE" id="PS51371"/>
    </source>
</evidence>
<dbReference type="PROSITE" id="PS51371">
    <property type="entry name" value="CBS"/>
    <property type="match status" value="2"/>
</dbReference>
<dbReference type="PANTHER" id="PTHR43080">
    <property type="entry name" value="CBS DOMAIN-CONTAINING PROTEIN CBSX3, MITOCHONDRIAL"/>
    <property type="match status" value="1"/>
</dbReference>